<feature type="transmembrane region" description="Helical" evidence="1">
    <location>
        <begin position="6"/>
        <end position="24"/>
    </location>
</feature>
<dbReference type="EMBL" id="MN738917">
    <property type="protein sequence ID" value="QHT31272.1"/>
    <property type="molecule type" value="Genomic_DNA"/>
</dbReference>
<keyword evidence="1" id="KW-1133">Transmembrane helix</keyword>
<sequence length="210" mass="23360">MTLSKKQYIIIFLAFISCILYISLFKWLDYLIKKDYVVEYFQQYKGITDTGSPTTSHTVNLPLTTNYSCKNFCGPTSRCSITGQQCTSDIDCPGCQPYVPPLQASDNCIPGENDAGKLTLGVTPKYSTLTTDIGTQAAFFEKSGSNKTTPAPQANFGVNVWKNSFDEENNMFSKRYTPSNLQFMPNYPKRNSTTGEFIEDGPLASNAYLS</sequence>
<protein>
    <submittedName>
        <fullName evidence="2">Uncharacterized protein</fullName>
    </submittedName>
</protein>
<name>A0A6C0ERC4_9ZZZZ</name>
<evidence type="ECO:0000313" key="2">
    <source>
        <dbReference type="EMBL" id="QHT31272.1"/>
    </source>
</evidence>
<dbReference type="PROSITE" id="PS51257">
    <property type="entry name" value="PROKAR_LIPOPROTEIN"/>
    <property type="match status" value="1"/>
</dbReference>
<organism evidence="2">
    <name type="scientific">viral metagenome</name>
    <dbReference type="NCBI Taxonomy" id="1070528"/>
    <lineage>
        <taxon>unclassified sequences</taxon>
        <taxon>metagenomes</taxon>
        <taxon>organismal metagenomes</taxon>
    </lineage>
</organism>
<reference evidence="2" key="1">
    <citation type="journal article" date="2020" name="Nature">
        <title>Giant virus diversity and host interactions through global metagenomics.</title>
        <authorList>
            <person name="Schulz F."/>
            <person name="Roux S."/>
            <person name="Paez-Espino D."/>
            <person name="Jungbluth S."/>
            <person name="Walsh D.A."/>
            <person name="Denef V.J."/>
            <person name="McMahon K.D."/>
            <person name="Konstantinidis K.T."/>
            <person name="Eloe-Fadrosh E.A."/>
            <person name="Kyrpides N.C."/>
            <person name="Woyke T."/>
        </authorList>
    </citation>
    <scope>NUCLEOTIDE SEQUENCE</scope>
    <source>
        <strain evidence="2">GVMAG-M-3300009155-2</strain>
    </source>
</reference>
<proteinExistence type="predicted"/>
<keyword evidence="1" id="KW-0472">Membrane</keyword>
<dbReference type="AlphaFoldDB" id="A0A6C0ERC4"/>
<evidence type="ECO:0000256" key="1">
    <source>
        <dbReference type="SAM" id="Phobius"/>
    </source>
</evidence>
<accession>A0A6C0ERC4</accession>
<keyword evidence="1" id="KW-0812">Transmembrane</keyword>